<dbReference type="AlphaFoldDB" id="A0A7W0C7P6"/>
<accession>A0A7W0C7P6</accession>
<dbReference type="Gene3D" id="3.30.70.1320">
    <property type="entry name" value="Multidrug efflux transporter AcrB pore domain like"/>
    <property type="match status" value="1"/>
</dbReference>
<evidence type="ECO:0000313" key="2">
    <source>
        <dbReference type="EMBL" id="MBA2880673.1"/>
    </source>
</evidence>
<name>A0A7W0C7P6_9BACT</name>
<evidence type="ECO:0000256" key="1">
    <source>
        <dbReference type="SAM" id="Phobius"/>
    </source>
</evidence>
<sequence>MERSGFAGRIAGTMIDSPLVPIILIAALIMGGAGLLITPREDRPEIEIPTAVIIVAFPGAGPEKIDELVARPVSSWAMQLERVEEVTSVASNDAALMTVEFEPGVSDAEAYSELADVLAANTDRLPAGVQSPAVRTVGDEQLTTLMVTFSAPDLSGFDLRRIAEETAVRLEKVPGVRTIDCYGSQSRRIEVRPDPRALAAYGIPLTKVVEAIKASNLRLPSDQMRGRKTMDVEAGALLRSVDDIAGIPVGSGPAGIVYLDEVAAISDGPGPAESHVIFRQSQSSFESPAVSLSVTSVPEKNISDINKVIIDRIEQLRGVVIPSEVNVHIGYDAGRMATEQVRSVLQNLLTGTVIVIFIILIGLGLRSAITISLVIPATLSFVPFAYYFMGFTLNPVSLAAMIMAIGIISDDSVIMLENTARHFRQAGERSKKLTIQSIDEVGNPTILAVVLIIATILPTAFLSGEMGQFVRAIPVGTAIAVFASLILALTVIPFLAFRLLPAGNTGKNCAKKPNLSADEFSDGKADDKSTEPPSGSLAETYRAILRPFMKHPILRWALYALMVLLFVGQLSLVYFRAVQIGFTPLLDREVFVVDLRLPAGTPLETTLKATSDIGRRLYKKTEVEAYTVFAGIQGPQLYPWPEPMEVTPVSTHQAYIYVHLCHEDKRKRDSHEIGKNLYNELKPVIDRHDARIVVRQLPSGPANKEDMHAEIYAPSDQGRFELAGRVWDLMAQHPATTSVRRSPEEPCPRLSLTVDRTSASARGIFPAEVAQAVHVALTGTVAAEMHIPDQRHPVPVIVRLPPEKRELIYHLDGLYLKSRANENMVSMADLVEIKETGRTPDRYRKNGLPVVYVGAKLDRNVNEPYAAQRDISGRLAETGPAPAVNWFSQPENSENETLHWAGEWELTRQTYGDLGAAGIVAIALIYCILAAWFGSYGVPLLIMMPIPLVLIGVIPAHWLWGQNLTGIGIMGVITLAGIVTRNSVLLVDFIRQNRKSGVSLENAVINAGALRTRPIVLTASTVMLGSGVLIFEPALEPLGLTLASGVLVATLLTLLLIPVLYYHCYSNKSSRNP</sequence>
<keyword evidence="1" id="KW-1133">Transmembrane helix</keyword>
<keyword evidence="3" id="KW-1185">Reference proteome</keyword>
<protein>
    <submittedName>
        <fullName evidence="2">Multidrug efflux pump subunit AcrB</fullName>
    </submittedName>
</protein>
<feature type="transmembrane region" description="Helical" evidence="1">
    <location>
        <begin position="344"/>
        <end position="365"/>
    </location>
</feature>
<dbReference type="SUPFAM" id="SSF82693">
    <property type="entry name" value="Multidrug efflux transporter AcrB pore domain, PN1, PN2, PC1 and PC2 subdomains"/>
    <property type="match status" value="3"/>
</dbReference>
<evidence type="ECO:0000313" key="3">
    <source>
        <dbReference type="Proteomes" id="UP000525298"/>
    </source>
</evidence>
<dbReference type="Gene3D" id="3.30.2090.10">
    <property type="entry name" value="Multidrug efflux transporter AcrB TolC docking domain, DN and DC subdomains"/>
    <property type="match status" value="2"/>
</dbReference>
<dbReference type="PANTHER" id="PTHR32063:SF16">
    <property type="entry name" value="CATION EFFLUX SYSTEM (ACRB_ACRD_ACRF FAMILY)"/>
    <property type="match status" value="1"/>
</dbReference>
<feature type="transmembrane region" description="Helical" evidence="1">
    <location>
        <begin position="914"/>
        <end position="933"/>
    </location>
</feature>
<dbReference type="InterPro" id="IPR001036">
    <property type="entry name" value="Acrflvin-R"/>
</dbReference>
<feature type="transmembrane region" description="Helical" evidence="1">
    <location>
        <begin position="556"/>
        <end position="575"/>
    </location>
</feature>
<reference evidence="2 3" key="1">
    <citation type="submission" date="2020-07" db="EMBL/GenBank/DDBJ databases">
        <title>Genomic Encyclopedia of Type Strains, Phase IV (KMG-IV): sequencing the most valuable type-strain genomes for metagenomic binning, comparative biology and taxonomic classification.</title>
        <authorList>
            <person name="Goeker M."/>
        </authorList>
    </citation>
    <scope>NUCLEOTIDE SEQUENCE [LARGE SCALE GENOMIC DNA]</scope>
    <source>
        <strain evidence="2 3">DSM 17721</strain>
    </source>
</reference>
<keyword evidence="1" id="KW-0812">Transmembrane</keyword>
<dbReference type="InterPro" id="IPR027463">
    <property type="entry name" value="AcrB_DN_DC_subdom"/>
</dbReference>
<feature type="transmembrane region" description="Helical" evidence="1">
    <location>
        <begin position="385"/>
        <end position="408"/>
    </location>
</feature>
<dbReference type="SUPFAM" id="SSF82866">
    <property type="entry name" value="Multidrug efflux transporter AcrB transmembrane domain"/>
    <property type="match status" value="2"/>
</dbReference>
<feature type="transmembrane region" description="Helical" evidence="1">
    <location>
        <begin position="20"/>
        <end position="38"/>
    </location>
</feature>
<proteinExistence type="predicted"/>
<feature type="transmembrane region" description="Helical" evidence="1">
    <location>
        <begin position="1015"/>
        <end position="1035"/>
    </location>
</feature>
<feature type="transmembrane region" description="Helical" evidence="1">
    <location>
        <begin position="940"/>
        <end position="960"/>
    </location>
</feature>
<keyword evidence="1" id="KW-0472">Membrane</keyword>
<organism evidence="2 3">
    <name type="scientific">Desulfosalsimonas propionicica</name>
    <dbReference type="NCBI Taxonomy" id="332175"/>
    <lineage>
        <taxon>Bacteria</taxon>
        <taxon>Pseudomonadati</taxon>
        <taxon>Thermodesulfobacteriota</taxon>
        <taxon>Desulfobacteria</taxon>
        <taxon>Desulfobacterales</taxon>
        <taxon>Desulfosalsimonadaceae</taxon>
        <taxon>Desulfosalsimonas</taxon>
    </lineage>
</organism>
<dbReference type="PRINTS" id="PR00702">
    <property type="entry name" value="ACRIFLAVINRP"/>
</dbReference>
<dbReference type="SUPFAM" id="SSF82714">
    <property type="entry name" value="Multidrug efflux transporter AcrB TolC docking domain, DN and DC subdomains"/>
    <property type="match status" value="2"/>
</dbReference>
<dbReference type="PANTHER" id="PTHR32063">
    <property type="match status" value="1"/>
</dbReference>
<dbReference type="GO" id="GO:0005886">
    <property type="term" value="C:plasma membrane"/>
    <property type="evidence" value="ECO:0007669"/>
    <property type="project" value="TreeGrafter"/>
</dbReference>
<feature type="transmembrane region" description="Helical" evidence="1">
    <location>
        <begin position="1041"/>
        <end position="1062"/>
    </location>
</feature>
<comment type="caution">
    <text evidence="2">The sequence shown here is derived from an EMBL/GenBank/DDBJ whole genome shotgun (WGS) entry which is preliminary data.</text>
</comment>
<dbReference type="Proteomes" id="UP000525298">
    <property type="component" value="Unassembled WGS sequence"/>
</dbReference>
<dbReference type="EMBL" id="JACDUS010000002">
    <property type="protein sequence ID" value="MBA2880673.1"/>
    <property type="molecule type" value="Genomic_DNA"/>
</dbReference>
<feature type="transmembrane region" description="Helical" evidence="1">
    <location>
        <begin position="473"/>
        <end position="497"/>
    </location>
</feature>
<dbReference type="RefSeq" id="WP_181550334.1">
    <property type="nucleotide sequence ID" value="NZ_JACDUS010000002.1"/>
</dbReference>
<dbReference type="Gene3D" id="3.30.70.1440">
    <property type="entry name" value="Multidrug efflux transporter AcrB pore domain"/>
    <property type="match status" value="1"/>
</dbReference>
<dbReference type="Gene3D" id="3.30.70.1430">
    <property type="entry name" value="Multidrug efflux transporter AcrB pore domain"/>
    <property type="match status" value="2"/>
</dbReference>
<gene>
    <name evidence="2" type="ORF">HNR65_000991</name>
</gene>
<dbReference type="Gene3D" id="1.20.1640.10">
    <property type="entry name" value="Multidrug efflux transporter AcrB transmembrane domain"/>
    <property type="match status" value="2"/>
</dbReference>
<dbReference type="GO" id="GO:0042910">
    <property type="term" value="F:xenobiotic transmembrane transporter activity"/>
    <property type="evidence" value="ECO:0007669"/>
    <property type="project" value="TreeGrafter"/>
</dbReference>
<feature type="transmembrane region" description="Helical" evidence="1">
    <location>
        <begin position="441"/>
        <end position="461"/>
    </location>
</feature>
<dbReference type="Pfam" id="PF00873">
    <property type="entry name" value="ACR_tran"/>
    <property type="match status" value="1"/>
</dbReference>
<feature type="transmembrane region" description="Helical" evidence="1">
    <location>
        <begin position="966"/>
        <end position="987"/>
    </location>
</feature>